<organism evidence="4 5">
    <name type="scientific">Sphingomonas cynarae</name>
    <dbReference type="NCBI Taxonomy" id="930197"/>
    <lineage>
        <taxon>Bacteria</taxon>
        <taxon>Pseudomonadati</taxon>
        <taxon>Pseudomonadota</taxon>
        <taxon>Alphaproteobacteria</taxon>
        <taxon>Sphingomonadales</taxon>
        <taxon>Sphingomonadaceae</taxon>
        <taxon>Sphingomonas</taxon>
    </lineage>
</organism>
<dbReference type="InterPro" id="IPR019734">
    <property type="entry name" value="TPR_rpt"/>
</dbReference>
<name>A0ABP7DQY9_9SPHN</name>
<keyword evidence="2" id="KW-0802">TPR repeat</keyword>
<evidence type="ECO:0000256" key="2">
    <source>
        <dbReference type="ARBA" id="ARBA00022803"/>
    </source>
</evidence>
<proteinExistence type="predicted"/>
<dbReference type="Gene3D" id="1.25.40.10">
    <property type="entry name" value="Tetratricopeptide repeat domain"/>
    <property type="match status" value="2"/>
</dbReference>
<evidence type="ECO:0000256" key="3">
    <source>
        <dbReference type="SAM" id="MobiDB-lite"/>
    </source>
</evidence>
<dbReference type="Pfam" id="PF14559">
    <property type="entry name" value="TPR_19"/>
    <property type="match status" value="1"/>
</dbReference>
<evidence type="ECO:0000313" key="5">
    <source>
        <dbReference type="Proteomes" id="UP001500523"/>
    </source>
</evidence>
<evidence type="ECO:0000256" key="1">
    <source>
        <dbReference type="ARBA" id="ARBA00022737"/>
    </source>
</evidence>
<feature type="region of interest" description="Disordered" evidence="3">
    <location>
        <begin position="516"/>
        <end position="539"/>
    </location>
</feature>
<dbReference type="EMBL" id="BAABBF010000003">
    <property type="protein sequence ID" value="GAA3707688.1"/>
    <property type="molecule type" value="Genomic_DNA"/>
</dbReference>
<dbReference type="InterPro" id="IPR051012">
    <property type="entry name" value="CellSynth/LPSAsmb/PSIAsmb"/>
</dbReference>
<evidence type="ECO:0000313" key="4">
    <source>
        <dbReference type="EMBL" id="GAA3707688.1"/>
    </source>
</evidence>
<dbReference type="InterPro" id="IPR011990">
    <property type="entry name" value="TPR-like_helical_dom_sf"/>
</dbReference>
<dbReference type="RefSeq" id="WP_344692865.1">
    <property type="nucleotide sequence ID" value="NZ_BAABBF010000003.1"/>
</dbReference>
<keyword evidence="5" id="KW-1185">Reference proteome</keyword>
<dbReference type="PANTHER" id="PTHR45586">
    <property type="entry name" value="TPR REPEAT-CONTAINING PROTEIN PA4667"/>
    <property type="match status" value="1"/>
</dbReference>
<sequence length="539" mass="57077">MPTPPAPPRHAPYRTALSSAALIGAMLLGAGCTSRAERAAEAMAAGQQLAAAGQYGPAQGQFDIAIAARDDLPELWLLRARNQIALNDYAGAYGSFRNVLDQDRTNREALDAVSQLSLATGRLDDARDYSSQILALDPNNVGGLIIAATAAFRQGLYDQAEGQLKRALELAPDTESALVLQSQFAMRRGRFDQAESVLQPIFLKTGGSRDVRRQLMTVYEHSADAKGMLAVAARNVAAEGDDIANRLALARQMLLTGDRAGGAAQLNRIHTTRPGDARRDATVAMLADADMPTATLAPALATLSDPDPDLTLALADYALVRQDHAVAERLLAPLIAGRPAGVGTADLYGARAHALAGLGRYGDAARFAAAALRFDHEQTDALMARVLIQLASRNAAGALRDARIVAAENPDFAPGYALLRRALIAAGEPLLADRALFDAVNANRNDPVALRQLTAMLVANGRERDALDYARSFSLRNVASVAGWTIRGDLCRITGDNACAGRARAIVARLHGQSIPLPPVPTDERTDQNAADAADVKDN</sequence>
<dbReference type="Proteomes" id="UP001500523">
    <property type="component" value="Unassembled WGS sequence"/>
</dbReference>
<gene>
    <name evidence="4" type="ORF">GCM10022268_16330</name>
</gene>
<evidence type="ECO:0008006" key="6">
    <source>
        <dbReference type="Google" id="ProtNLM"/>
    </source>
</evidence>
<dbReference type="SMART" id="SM00028">
    <property type="entry name" value="TPR"/>
    <property type="match status" value="4"/>
</dbReference>
<keyword evidence="1" id="KW-0677">Repeat</keyword>
<accession>A0ABP7DQY9</accession>
<dbReference type="SUPFAM" id="SSF48452">
    <property type="entry name" value="TPR-like"/>
    <property type="match status" value="2"/>
</dbReference>
<reference evidence="5" key="1">
    <citation type="journal article" date="2019" name="Int. J. Syst. Evol. Microbiol.">
        <title>The Global Catalogue of Microorganisms (GCM) 10K type strain sequencing project: providing services to taxonomists for standard genome sequencing and annotation.</title>
        <authorList>
            <consortium name="The Broad Institute Genomics Platform"/>
            <consortium name="The Broad Institute Genome Sequencing Center for Infectious Disease"/>
            <person name="Wu L."/>
            <person name="Ma J."/>
        </authorList>
    </citation>
    <scope>NUCLEOTIDE SEQUENCE [LARGE SCALE GENOMIC DNA]</scope>
    <source>
        <strain evidence="5">JCM 17498</strain>
    </source>
</reference>
<comment type="caution">
    <text evidence="4">The sequence shown here is derived from an EMBL/GenBank/DDBJ whole genome shotgun (WGS) entry which is preliminary data.</text>
</comment>
<dbReference type="PANTHER" id="PTHR45586:SF1">
    <property type="entry name" value="LIPOPOLYSACCHARIDE ASSEMBLY PROTEIN B"/>
    <property type="match status" value="1"/>
</dbReference>
<protein>
    <recommendedName>
        <fullName evidence="6">Tetratricopeptide repeat protein</fullName>
    </recommendedName>
</protein>